<keyword evidence="6" id="KW-0464">Manganese</keyword>
<keyword evidence="2 6" id="KW-0479">Metal-binding</keyword>
<feature type="binding site" evidence="6">
    <location>
        <position position="38"/>
    </location>
    <ligand>
        <name>Mg(2+)</name>
        <dbReference type="ChEBI" id="CHEBI:18420"/>
        <label>1</label>
    </ligand>
</feature>
<dbReference type="InterPro" id="IPR036691">
    <property type="entry name" value="Endo/exonu/phosph_ase_sf"/>
</dbReference>
<evidence type="ECO:0000256" key="6">
    <source>
        <dbReference type="PIRSR" id="PIRSR604808-2"/>
    </source>
</evidence>
<comment type="caution">
    <text evidence="9">The sequence shown here is derived from an EMBL/GenBank/DDBJ whole genome shotgun (WGS) entry which is preliminary data.</text>
</comment>
<dbReference type="AlphaFoldDB" id="A0A8T3VDF9"/>
<evidence type="ECO:0000259" key="8">
    <source>
        <dbReference type="Pfam" id="PF03372"/>
    </source>
</evidence>
<dbReference type="EC" id="3.1.11.2" evidence="9"/>
<keyword evidence="3 9" id="KW-0378">Hydrolase</keyword>
<dbReference type="InterPro" id="IPR004808">
    <property type="entry name" value="AP_endonuc_1"/>
</dbReference>
<proteinExistence type="inferred from homology"/>
<dbReference type="Pfam" id="PF03372">
    <property type="entry name" value="Exo_endo_phos"/>
    <property type="match status" value="1"/>
</dbReference>
<feature type="binding site" evidence="6">
    <location>
        <position position="248"/>
    </location>
    <ligand>
        <name>Mg(2+)</name>
        <dbReference type="ChEBI" id="CHEBI:18420"/>
        <label>1</label>
    </ligand>
</feature>
<evidence type="ECO:0000256" key="7">
    <source>
        <dbReference type="PIRSR" id="PIRSR604808-3"/>
    </source>
</evidence>
<feature type="binding site" evidence="6">
    <location>
        <position position="153"/>
    </location>
    <ligand>
        <name>Mg(2+)</name>
        <dbReference type="ChEBI" id="CHEBI:18420"/>
        <label>1</label>
    </ligand>
</feature>
<organism evidence="9 10">
    <name type="scientific">Methanobrevibacter millerae</name>
    <dbReference type="NCBI Taxonomy" id="230361"/>
    <lineage>
        <taxon>Archaea</taxon>
        <taxon>Methanobacteriati</taxon>
        <taxon>Methanobacteriota</taxon>
        <taxon>Methanomada group</taxon>
        <taxon>Methanobacteria</taxon>
        <taxon>Methanobacteriales</taxon>
        <taxon>Methanobacteriaceae</taxon>
        <taxon>Methanobrevibacter</taxon>
    </lineage>
</organism>
<dbReference type="Gene3D" id="3.60.10.10">
    <property type="entry name" value="Endonuclease/exonuclease/phosphatase"/>
    <property type="match status" value="1"/>
</dbReference>
<dbReference type="NCBIfam" id="TIGR00195">
    <property type="entry name" value="exoDNase_III"/>
    <property type="match status" value="1"/>
</dbReference>
<dbReference type="GO" id="GO:0006284">
    <property type="term" value="P:base-excision repair"/>
    <property type="evidence" value="ECO:0007669"/>
    <property type="project" value="TreeGrafter"/>
</dbReference>
<dbReference type="PANTHER" id="PTHR22748:SF6">
    <property type="entry name" value="DNA-(APURINIC OR APYRIMIDINIC SITE) ENDONUCLEASE"/>
    <property type="match status" value="1"/>
</dbReference>
<dbReference type="GO" id="GO:0008311">
    <property type="term" value="F:double-stranded DNA 3'-5' DNA exonuclease activity"/>
    <property type="evidence" value="ECO:0007669"/>
    <property type="project" value="UniProtKB-EC"/>
</dbReference>
<feature type="binding site" evidence="6">
    <location>
        <position position="151"/>
    </location>
    <ligand>
        <name>Mg(2+)</name>
        <dbReference type="ChEBI" id="CHEBI:18420"/>
        <label>1</label>
    </ligand>
</feature>
<reference evidence="9" key="1">
    <citation type="submission" date="2019-04" db="EMBL/GenBank/DDBJ databases">
        <title>Evolution of Biomass-Degrading Anaerobic Consortia Revealed by Metagenomics.</title>
        <authorList>
            <person name="Peng X."/>
        </authorList>
    </citation>
    <scope>NUCLEOTIDE SEQUENCE</scope>
    <source>
        <strain evidence="9">SIG12</strain>
    </source>
</reference>
<feature type="active site" description="Proton acceptor" evidence="5">
    <location>
        <position position="248"/>
    </location>
</feature>
<evidence type="ECO:0000313" key="9">
    <source>
        <dbReference type="EMBL" id="MBE6504316.1"/>
    </source>
</evidence>
<dbReference type="InterPro" id="IPR005135">
    <property type="entry name" value="Endo/exonuclease/phosphatase"/>
</dbReference>
<evidence type="ECO:0000256" key="3">
    <source>
        <dbReference type="ARBA" id="ARBA00022801"/>
    </source>
</evidence>
<dbReference type="GO" id="GO:0046872">
    <property type="term" value="F:metal ion binding"/>
    <property type="evidence" value="ECO:0007669"/>
    <property type="project" value="UniProtKB-KW"/>
</dbReference>
<dbReference type="GO" id="GO:0008081">
    <property type="term" value="F:phosphoric diester hydrolase activity"/>
    <property type="evidence" value="ECO:0007669"/>
    <property type="project" value="TreeGrafter"/>
</dbReference>
<protein>
    <submittedName>
        <fullName evidence="9">Exodeoxyribonuclease III</fullName>
        <ecNumber evidence="9">3.1.11.2</ecNumber>
    </submittedName>
</protein>
<sequence length="265" mass="30620">MSIKLVSWNVNGIRAVAKKDEFWDWFENTDADIINFQEVRATQKDIPKKLADVSGYESHFNEAEKKGYSGVGTYSKIEPVNVTRGLGIEELDSEGRVLKIEYDDFILYNIYFPNSGMNAKRLDFKVDFCDALLEELKELKSQGKNLVITGDYNIAHHPIDVYNPKNCEGKSGYLPEERAWLDQLEDAGFIDTFRLFDEGENNFTWWSYRTRARERNAGWRLDYFYVNEEIKDNVKSAAILNEIYGSDHCPVTLELDFNKGGNDND</sequence>
<dbReference type="FunFam" id="3.60.10.10:FF:000026">
    <property type="entry name" value="Exodeoxyribonuclease III"/>
    <property type="match status" value="1"/>
</dbReference>
<feature type="site" description="Interaction with DNA substrate" evidence="7">
    <location>
        <position position="248"/>
    </location>
</feature>
<feature type="active site" description="Proton donor/acceptor" evidence="5">
    <location>
        <position position="151"/>
    </location>
</feature>
<comment type="similarity">
    <text evidence="1">Belongs to the DNA repair enzymes AP/ExoA family.</text>
</comment>
<dbReference type="NCBIfam" id="TIGR00633">
    <property type="entry name" value="xth"/>
    <property type="match status" value="1"/>
</dbReference>
<gene>
    <name evidence="9" type="primary">xth</name>
    <name evidence="9" type="ORF">E7Z73_01040</name>
</gene>
<feature type="site" description="Transition state stabilizer" evidence="7">
    <location>
        <position position="153"/>
    </location>
</feature>
<evidence type="ECO:0000256" key="4">
    <source>
        <dbReference type="ARBA" id="ARBA00022842"/>
    </source>
</evidence>
<comment type="cofactor">
    <cofactor evidence="6">
        <name>Mg(2+)</name>
        <dbReference type="ChEBI" id="CHEBI:18420"/>
    </cofactor>
    <cofactor evidence="6">
        <name>Mn(2+)</name>
        <dbReference type="ChEBI" id="CHEBI:29035"/>
    </cofactor>
    <text evidence="6">Probably binds two magnesium or manganese ions per subunit.</text>
</comment>
<dbReference type="PANTHER" id="PTHR22748">
    <property type="entry name" value="AP ENDONUCLEASE"/>
    <property type="match status" value="1"/>
</dbReference>
<accession>A0A8T3VDF9</accession>
<feature type="active site" evidence="5">
    <location>
        <position position="111"/>
    </location>
</feature>
<dbReference type="GO" id="GO:0003906">
    <property type="term" value="F:DNA-(apurinic or apyrimidinic site) endonuclease activity"/>
    <property type="evidence" value="ECO:0007669"/>
    <property type="project" value="TreeGrafter"/>
</dbReference>
<feature type="binding site" evidence="6">
    <location>
        <position position="247"/>
    </location>
    <ligand>
        <name>Mg(2+)</name>
        <dbReference type="ChEBI" id="CHEBI:18420"/>
        <label>1</label>
    </ligand>
</feature>
<dbReference type="RefSeq" id="WP_303735960.1">
    <property type="nucleotide sequence ID" value="NZ_SUTE01000003.1"/>
</dbReference>
<evidence type="ECO:0000256" key="1">
    <source>
        <dbReference type="ARBA" id="ARBA00007092"/>
    </source>
</evidence>
<name>A0A8T3VDF9_9EURY</name>
<evidence type="ECO:0000313" key="10">
    <source>
        <dbReference type="Proteomes" id="UP000762703"/>
    </source>
</evidence>
<dbReference type="EMBL" id="SUTE01000003">
    <property type="protein sequence ID" value="MBE6504316.1"/>
    <property type="molecule type" value="Genomic_DNA"/>
</dbReference>
<keyword evidence="4 6" id="KW-0460">Magnesium</keyword>
<dbReference type="PROSITE" id="PS51435">
    <property type="entry name" value="AP_NUCLEASE_F1_4"/>
    <property type="match status" value="1"/>
</dbReference>
<feature type="site" description="Important for catalytic activity" evidence="7">
    <location>
        <position position="222"/>
    </location>
</feature>
<evidence type="ECO:0000256" key="2">
    <source>
        <dbReference type="ARBA" id="ARBA00022723"/>
    </source>
</evidence>
<feature type="domain" description="Endonuclease/exonuclease/phosphatase" evidence="8">
    <location>
        <begin position="6"/>
        <end position="248"/>
    </location>
</feature>
<dbReference type="SUPFAM" id="SSF56219">
    <property type="entry name" value="DNase I-like"/>
    <property type="match status" value="1"/>
</dbReference>
<evidence type="ECO:0000256" key="5">
    <source>
        <dbReference type="PIRSR" id="PIRSR604808-1"/>
    </source>
</evidence>
<feature type="binding site" evidence="6">
    <location>
        <position position="9"/>
    </location>
    <ligand>
        <name>Mg(2+)</name>
        <dbReference type="ChEBI" id="CHEBI:18420"/>
        <label>1</label>
    </ligand>
</feature>
<dbReference type="Proteomes" id="UP000762703">
    <property type="component" value="Unassembled WGS sequence"/>
</dbReference>